<protein>
    <submittedName>
        <fullName evidence="1">Peptidoglycan endopeptidase</fullName>
    </submittedName>
</protein>
<evidence type="ECO:0000313" key="2">
    <source>
        <dbReference type="Proteomes" id="UP000776276"/>
    </source>
</evidence>
<reference evidence="1 2" key="1">
    <citation type="submission" date="2021-06" db="EMBL/GenBank/DDBJ databases">
        <title>Sphingomonas sp. XMGL2, whole genome shotgun sequencing project.</title>
        <authorList>
            <person name="Zhao G."/>
            <person name="Shen L."/>
        </authorList>
    </citation>
    <scope>NUCLEOTIDE SEQUENCE [LARGE SCALE GENOMIC DNA]</scope>
    <source>
        <strain evidence="1 2">XMGL2</strain>
    </source>
</reference>
<dbReference type="Proteomes" id="UP000776276">
    <property type="component" value="Unassembled WGS sequence"/>
</dbReference>
<sequence length="131" mass="13842">MRMGEAAARAALACVGARFRPQGRDVDYGLDCVGVAAAAYGVAVPGDYALRGGDPAVVGMRIEAAGLRRLDGKDAQAGDLMLIQAGPAQLHLGVWTWDGFVHAHAGLRRVVETPGWPEAPVLAMFRMMEAR</sequence>
<evidence type="ECO:0000313" key="1">
    <source>
        <dbReference type="EMBL" id="MBU3078462.1"/>
    </source>
</evidence>
<proteinExistence type="predicted"/>
<accession>A0ABS6BKU4</accession>
<comment type="caution">
    <text evidence="1">The sequence shown here is derived from an EMBL/GenBank/DDBJ whole genome shotgun (WGS) entry which is preliminary data.</text>
</comment>
<gene>
    <name evidence="1" type="ORF">KOF26_11330</name>
</gene>
<name>A0ABS6BKU4_9SPHN</name>
<dbReference type="EMBL" id="JAHKRT010000005">
    <property type="protein sequence ID" value="MBU3078462.1"/>
    <property type="molecule type" value="Genomic_DNA"/>
</dbReference>
<dbReference type="RefSeq" id="WP_216324716.1">
    <property type="nucleotide sequence ID" value="NZ_JAHKRT010000005.1"/>
</dbReference>
<organism evidence="1 2">
    <name type="scientific">Sphingomonas quercus</name>
    <dbReference type="NCBI Taxonomy" id="2842451"/>
    <lineage>
        <taxon>Bacteria</taxon>
        <taxon>Pseudomonadati</taxon>
        <taxon>Pseudomonadota</taxon>
        <taxon>Alphaproteobacteria</taxon>
        <taxon>Sphingomonadales</taxon>
        <taxon>Sphingomonadaceae</taxon>
        <taxon>Sphingomonas</taxon>
    </lineage>
</organism>
<keyword evidence="2" id="KW-1185">Reference proteome</keyword>